<evidence type="ECO:0000313" key="3">
    <source>
        <dbReference type="EMBL" id="MDS1114910.1"/>
    </source>
</evidence>
<evidence type="ECO:0000256" key="1">
    <source>
        <dbReference type="SAM" id="MobiDB-lite"/>
    </source>
</evidence>
<feature type="signal peptide" evidence="2">
    <location>
        <begin position="1"/>
        <end position="25"/>
    </location>
</feature>
<dbReference type="GeneID" id="77172669"/>
<dbReference type="STRING" id="158898.SAMN04488548_134226"/>
<dbReference type="Proteomes" id="UP001265083">
    <property type="component" value="Unassembled WGS sequence"/>
</dbReference>
<feature type="chain" id="PRO_5010209012" description="Heavy-metal-associated domain-containing protein" evidence="2">
    <location>
        <begin position="26"/>
        <end position="319"/>
    </location>
</feature>
<accession>A0A1H2H1L3</accession>
<feature type="region of interest" description="Disordered" evidence="1">
    <location>
        <begin position="33"/>
        <end position="61"/>
    </location>
</feature>
<dbReference type="Proteomes" id="UP000183180">
    <property type="component" value="Unassembled WGS sequence"/>
</dbReference>
<dbReference type="EMBL" id="FNLM01000034">
    <property type="protein sequence ID" value="SDU25744.1"/>
    <property type="molecule type" value="Genomic_DNA"/>
</dbReference>
<evidence type="ECO:0000313" key="4">
    <source>
        <dbReference type="EMBL" id="SDU25744.1"/>
    </source>
</evidence>
<dbReference type="RefSeq" id="WP_024499316.1">
    <property type="nucleotide sequence ID" value="NZ_FNLM01000034.1"/>
</dbReference>
<name>A0A1H2H1L3_9ACTN</name>
<feature type="compositionally biased region" description="Polar residues" evidence="1">
    <location>
        <begin position="48"/>
        <end position="59"/>
    </location>
</feature>
<dbReference type="OrthoDB" id="128043at2"/>
<reference evidence="3 6" key="2">
    <citation type="submission" date="2023-08" db="EMBL/GenBank/DDBJ databases">
        <title>Bioegradation of LLDPE and BLDPE plastic by marine bacteria from coast plastic debris.</title>
        <authorList>
            <person name="Rong Z."/>
        </authorList>
    </citation>
    <scope>NUCLEOTIDE SEQUENCE [LARGE SCALE GENOMIC DNA]</scope>
    <source>
        <strain evidence="3 6">Z-2</strain>
    </source>
</reference>
<evidence type="ECO:0008006" key="7">
    <source>
        <dbReference type="Google" id="ProtNLM"/>
    </source>
</evidence>
<reference evidence="4 5" key="1">
    <citation type="submission" date="2016-10" db="EMBL/GenBank/DDBJ databases">
        <authorList>
            <person name="de Groot N.N."/>
        </authorList>
    </citation>
    <scope>NUCLEOTIDE SEQUENCE [LARGE SCALE GENOMIC DNA]</scope>
    <source>
        <strain evidence="4 5">DSM 44215</strain>
    </source>
</reference>
<protein>
    <recommendedName>
        <fullName evidence="7">Heavy-metal-associated domain-containing protein</fullName>
    </recommendedName>
</protein>
<proteinExistence type="predicted"/>
<evidence type="ECO:0000313" key="5">
    <source>
        <dbReference type="Proteomes" id="UP000183180"/>
    </source>
</evidence>
<gene>
    <name evidence="3" type="ORF">RD149_14155</name>
    <name evidence="4" type="ORF">SAMN04488548_134226</name>
</gene>
<dbReference type="AlphaFoldDB" id="A0A1H2H1L3"/>
<evidence type="ECO:0000256" key="2">
    <source>
        <dbReference type="SAM" id="SignalP"/>
    </source>
</evidence>
<feature type="compositionally biased region" description="Low complexity" evidence="1">
    <location>
        <begin position="306"/>
        <end position="319"/>
    </location>
</feature>
<sequence length="319" mass="32937">MNVPTKLGVFAAALLIVFAAAYAIAAGVAPDRASTSPAESAHADHNAAPQSRTSASSPGADQVRGVSMAAAGFILGNVVAPHASGVQAPLSFEILDAAGAAVTDFAAEHDKQLHLIVVRADGTHFRHVHPTLSPEGRWTLPWQWATGGSYRIYADFVPAATGQPLTLTSTVEVSGDYQPAPPAAESRQSPVDGFDIELAGHLRAGAESELTVTVRRAGQPVTTLQPYLGAFGHLVALRQGDLAYLHVHPEGAAPTAGQLAGPQVRFATTAPTPGRYLLYLDFQVQGAVHTATFVLDVPTGAPAPTPDSTAPSADPHAGH</sequence>
<keyword evidence="6" id="KW-1185">Reference proteome</keyword>
<keyword evidence="2" id="KW-0732">Signal</keyword>
<organism evidence="4 5">
    <name type="scientific">Gordonia westfalica</name>
    <dbReference type="NCBI Taxonomy" id="158898"/>
    <lineage>
        <taxon>Bacteria</taxon>
        <taxon>Bacillati</taxon>
        <taxon>Actinomycetota</taxon>
        <taxon>Actinomycetes</taxon>
        <taxon>Mycobacteriales</taxon>
        <taxon>Gordoniaceae</taxon>
        <taxon>Gordonia</taxon>
    </lineage>
</organism>
<dbReference type="EMBL" id="JAVLUS010000011">
    <property type="protein sequence ID" value="MDS1114910.1"/>
    <property type="molecule type" value="Genomic_DNA"/>
</dbReference>
<evidence type="ECO:0000313" key="6">
    <source>
        <dbReference type="Proteomes" id="UP001265083"/>
    </source>
</evidence>
<feature type="region of interest" description="Disordered" evidence="1">
    <location>
        <begin position="299"/>
        <end position="319"/>
    </location>
</feature>